<dbReference type="PANTHER" id="PTHR14715:SF6">
    <property type="entry name" value="FAM124 DOMAIN-CONTAINING PROTEIN"/>
    <property type="match status" value="1"/>
</dbReference>
<dbReference type="AlphaFoldDB" id="A0AAD9NXL4"/>
<dbReference type="InterPro" id="IPR046365">
    <property type="entry name" value="FAM124_dom"/>
</dbReference>
<accession>A0AAD9NXL4</accession>
<gene>
    <name evidence="3" type="ORF">NP493_271g02018</name>
</gene>
<feature type="domain" description="FAM124" evidence="2">
    <location>
        <begin position="23"/>
        <end position="305"/>
    </location>
</feature>
<dbReference type="Pfam" id="PF15067">
    <property type="entry name" value="FAM124"/>
    <property type="match status" value="1"/>
</dbReference>
<dbReference type="Proteomes" id="UP001209878">
    <property type="component" value="Unassembled WGS sequence"/>
</dbReference>
<comment type="similarity">
    <text evidence="1">Belongs to the FAM124 family.</text>
</comment>
<organism evidence="3 4">
    <name type="scientific">Ridgeia piscesae</name>
    <name type="common">Tubeworm</name>
    <dbReference type="NCBI Taxonomy" id="27915"/>
    <lineage>
        <taxon>Eukaryota</taxon>
        <taxon>Metazoa</taxon>
        <taxon>Spiralia</taxon>
        <taxon>Lophotrochozoa</taxon>
        <taxon>Annelida</taxon>
        <taxon>Polychaeta</taxon>
        <taxon>Sedentaria</taxon>
        <taxon>Canalipalpata</taxon>
        <taxon>Sabellida</taxon>
        <taxon>Siboglinidae</taxon>
        <taxon>Ridgeia</taxon>
    </lineage>
</organism>
<evidence type="ECO:0000256" key="1">
    <source>
        <dbReference type="ARBA" id="ARBA00006440"/>
    </source>
</evidence>
<keyword evidence="4" id="KW-1185">Reference proteome</keyword>
<proteinExistence type="inferred from homology"/>
<comment type="caution">
    <text evidence="3">The sequence shown here is derived from an EMBL/GenBank/DDBJ whole genome shotgun (WGS) entry which is preliminary data.</text>
</comment>
<protein>
    <recommendedName>
        <fullName evidence="2">FAM124 domain-containing protein</fullName>
    </recommendedName>
</protein>
<evidence type="ECO:0000313" key="4">
    <source>
        <dbReference type="Proteomes" id="UP001209878"/>
    </source>
</evidence>
<sequence length="364" mass="40317">MQPTDDSGEMTTASCHRGSYECHLEMWVDSEVGRALVPALYPVLREIDPTFKYIIIKQKVTATVDDTTLPADGLTPPLGRGICRPERKIVGSGRTNIDSLLPGTIPTTTKDRGTLPDCRAARLDTPAIAIGVFLPERESMALVAEEARRHLKHGPWRFHHRNELVNARRPPPRSAARQDYYEFSPMLPLLTVGAVHVGNRHLRFTIFTSNLPAMRDYYTRLTGRDVLHQTDSFCLFELSSRSGFDLQLALKHSPRLKPRPLPTVFLHFRICSFRSLDLLLSDSTRPLAEAVWATHDPDGNSIILQETGSCSETVSTVATCSSGSWCEDTLARASQKVTQQAVDSAADRLAELASCDSGRFSSSS</sequence>
<evidence type="ECO:0000259" key="2">
    <source>
        <dbReference type="Pfam" id="PF15067"/>
    </source>
</evidence>
<dbReference type="PANTHER" id="PTHR14715">
    <property type="entry name" value="FAM124 DOMAIN-CONTAINING PROTEIN-RELATED"/>
    <property type="match status" value="1"/>
</dbReference>
<reference evidence="3" key="1">
    <citation type="journal article" date="2023" name="Mol. Biol. Evol.">
        <title>Third-Generation Sequencing Reveals the Adaptive Role of the Epigenome in Three Deep-Sea Polychaetes.</title>
        <authorList>
            <person name="Perez M."/>
            <person name="Aroh O."/>
            <person name="Sun Y."/>
            <person name="Lan Y."/>
            <person name="Juniper S.K."/>
            <person name="Young C.R."/>
            <person name="Angers B."/>
            <person name="Qian P.Y."/>
        </authorList>
    </citation>
    <scope>NUCLEOTIDE SEQUENCE</scope>
    <source>
        <strain evidence="3">R07B-5</strain>
    </source>
</reference>
<name>A0AAD9NXL4_RIDPI</name>
<evidence type="ECO:0000313" key="3">
    <source>
        <dbReference type="EMBL" id="KAK2184335.1"/>
    </source>
</evidence>
<dbReference type="InterPro" id="IPR029380">
    <property type="entry name" value="FAM124"/>
</dbReference>
<dbReference type="EMBL" id="JAODUO010000270">
    <property type="protein sequence ID" value="KAK2184335.1"/>
    <property type="molecule type" value="Genomic_DNA"/>
</dbReference>